<dbReference type="Proteomes" id="UP000008207">
    <property type="component" value="Chromosome"/>
</dbReference>
<sequence>MALHRLRPTRAAALRCGGAALALALAGPALADETCQSPYMAKITGEEDFVYVWTLGVEGLGDGSDKLVTVDVRKDSPTFGKPIHAAPVGGRHEAHHGGFTDDRRQFWAAGLSDSRIFIFDVATDPARPRLVRTIDDFVAKSGGVAGPHGAYALPGRMLIPGLSNKDGTGRTALVEYSNEGDYITTHWLPTDAAPGGARVEAVADGYGYDARVLPRRNVMLTSSFTGIENYMRPLGEVVRNPEAMKRFGQTMVLWDFHARQPRTVLHVPGAPLEIRWAWGPYHSYAFTSTALTSKIWLVREDEGGAWKAEAVADIGDPATLPVPVDISLSADDTTLFVDTFTDGTTRVFDVSDPRKPRQIYEKKIGAQLNMVSQSWDGKRIYYTSSLLANWDKTGPDNEQFLKAYTWDRKELTPRFSIDFTAEKLGRPHMMAFGAAALYTN</sequence>
<dbReference type="HOGENOM" id="CLU_628344_0_0_5"/>
<evidence type="ECO:0000313" key="4">
    <source>
        <dbReference type="Proteomes" id="UP000008207"/>
    </source>
</evidence>
<name>B8IKM1_METNO</name>
<accession>B8IKM1</accession>
<dbReference type="RefSeq" id="WP_015927924.1">
    <property type="nucleotide sequence ID" value="NC_011894.1"/>
</dbReference>
<dbReference type="PANTHER" id="PTHR23300:SF0">
    <property type="entry name" value="METHANETHIOL OXIDASE"/>
    <property type="match status" value="1"/>
</dbReference>
<organism evidence="3 4">
    <name type="scientific">Methylobacterium nodulans (strain LMG 21967 / CNCM I-2342 / ORS 2060)</name>
    <dbReference type="NCBI Taxonomy" id="460265"/>
    <lineage>
        <taxon>Bacteria</taxon>
        <taxon>Pseudomonadati</taxon>
        <taxon>Pseudomonadota</taxon>
        <taxon>Alphaproteobacteria</taxon>
        <taxon>Hyphomicrobiales</taxon>
        <taxon>Methylobacteriaceae</taxon>
        <taxon>Methylobacterium</taxon>
    </lineage>
</organism>
<dbReference type="EMBL" id="CP001349">
    <property type="protein sequence ID" value="ACL56228.1"/>
    <property type="molecule type" value="Genomic_DNA"/>
</dbReference>
<feature type="signal peptide" evidence="2">
    <location>
        <begin position="1"/>
        <end position="31"/>
    </location>
</feature>
<dbReference type="GO" id="GO:0008430">
    <property type="term" value="F:selenium binding"/>
    <property type="evidence" value="ECO:0007669"/>
    <property type="project" value="InterPro"/>
</dbReference>
<dbReference type="KEGG" id="mno:Mnod_1226"/>
<reference evidence="3 4" key="1">
    <citation type="submission" date="2009-01" db="EMBL/GenBank/DDBJ databases">
        <title>Complete sequence of chromosome of Methylobacterium nodulans ORS 2060.</title>
        <authorList>
            <consortium name="US DOE Joint Genome Institute"/>
            <person name="Lucas S."/>
            <person name="Copeland A."/>
            <person name="Lapidus A."/>
            <person name="Glavina del Rio T."/>
            <person name="Dalin E."/>
            <person name="Tice H."/>
            <person name="Bruce D."/>
            <person name="Goodwin L."/>
            <person name="Pitluck S."/>
            <person name="Sims D."/>
            <person name="Brettin T."/>
            <person name="Detter J.C."/>
            <person name="Han C."/>
            <person name="Larimer F."/>
            <person name="Land M."/>
            <person name="Hauser L."/>
            <person name="Kyrpides N."/>
            <person name="Ivanova N."/>
            <person name="Marx C.J."/>
            <person name="Richardson P."/>
        </authorList>
    </citation>
    <scope>NUCLEOTIDE SEQUENCE [LARGE SCALE GENOMIC DNA]</scope>
    <source>
        <strain evidence="4">LMG 21967 / CNCM I-2342 / ORS 2060</strain>
    </source>
</reference>
<dbReference type="Pfam" id="PF05694">
    <property type="entry name" value="SBP56"/>
    <property type="match status" value="1"/>
</dbReference>
<evidence type="ECO:0000256" key="1">
    <source>
        <dbReference type="ARBA" id="ARBA00005606"/>
    </source>
</evidence>
<dbReference type="eggNOG" id="COG3391">
    <property type="taxonomic scope" value="Bacteria"/>
</dbReference>
<dbReference type="PANTHER" id="PTHR23300">
    <property type="entry name" value="METHANETHIOL OXIDASE"/>
    <property type="match status" value="1"/>
</dbReference>
<evidence type="ECO:0000256" key="2">
    <source>
        <dbReference type="SAM" id="SignalP"/>
    </source>
</evidence>
<keyword evidence="2" id="KW-0732">Signal</keyword>
<gene>
    <name evidence="3" type="ordered locus">Mnod_1226</name>
</gene>
<dbReference type="InterPro" id="IPR011044">
    <property type="entry name" value="Quino_amine_DH_bsu"/>
</dbReference>
<comment type="similarity">
    <text evidence="1">Belongs to the selenium-binding protein family.</text>
</comment>
<dbReference type="AlphaFoldDB" id="B8IKM1"/>
<proteinExistence type="inferred from homology"/>
<dbReference type="OrthoDB" id="9768634at2"/>
<feature type="chain" id="PRO_5002871712" evidence="2">
    <location>
        <begin position="32"/>
        <end position="440"/>
    </location>
</feature>
<dbReference type="STRING" id="460265.Mnod_1226"/>
<dbReference type="InterPro" id="IPR008826">
    <property type="entry name" value="Se-bd"/>
</dbReference>
<protein>
    <submittedName>
        <fullName evidence="3">Selenium-binding protein, putative</fullName>
    </submittedName>
</protein>
<dbReference type="SUPFAM" id="SSF50969">
    <property type="entry name" value="YVTN repeat-like/Quinoprotein amine dehydrogenase"/>
    <property type="match status" value="1"/>
</dbReference>
<keyword evidence="4" id="KW-1185">Reference proteome</keyword>
<evidence type="ECO:0000313" key="3">
    <source>
        <dbReference type="EMBL" id="ACL56228.1"/>
    </source>
</evidence>